<proteinExistence type="predicted"/>
<comment type="caution">
    <text evidence="1">The sequence shown here is derived from an EMBL/GenBank/DDBJ whole genome shotgun (WGS) entry which is preliminary data.</text>
</comment>
<keyword evidence="2" id="KW-1185">Reference proteome</keyword>
<gene>
    <name evidence="1" type="ORF">Pint_03500</name>
</gene>
<evidence type="ECO:0000313" key="1">
    <source>
        <dbReference type="EMBL" id="KAJ0052714.1"/>
    </source>
</evidence>
<evidence type="ECO:0000313" key="2">
    <source>
        <dbReference type="Proteomes" id="UP001163603"/>
    </source>
</evidence>
<reference evidence="2" key="1">
    <citation type="journal article" date="2023" name="G3 (Bethesda)">
        <title>Genome assembly and association tests identify interacting loci associated with vigor, precocity, and sex in interspecific pistachio rootstocks.</title>
        <authorList>
            <person name="Palmer W."/>
            <person name="Jacygrad E."/>
            <person name="Sagayaradj S."/>
            <person name="Cavanaugh K."/>
            <person name="Han R."/>
            <person name="Bertier L."/>
            <person name="Beede B."/>
            <person name="Kafkas S."/>
            <person name="Golino D."/>
            <person name="Preece J."/>
            <person name="Michelmore R."/>
        </authorList>
    </citation>
    <scope>NUCLEOTIDE SEQUENCE [LARGE SCALE GENOMIC DNA]</scope>
</reference>
<dbReference type="Proteomes" id="UP001163603">
    <property type="component" value="Chromosome 1"/>
</dbReference>
<organism evidence="1 2">
    <name type="scientific">Pistacia integerrima</name>
    <dbReference type="NCBI Taxonomy" id="434235"/>
    <lineage>
        <taxon>Eukaryota</taxon>
        <taxon>Viridiplantae</taxon>
        <taxon>Streptophyta</taxon>
        <taxon>Embryophyta</taxon>
        <taxon>Tracheophyta</taxon>
        <taxon>Spermatophyta</taxon>
        <taxon>Magnoliopsida</taxon>
        <taxon>eudicotyledons</taxon>
        <taxon>Gunneridae</taxon>
        <taxon>Pentapetalae</taxon>
        <taxon>rosids</taxon>
        <taxon>malvids</taxon>
        <taxon>Sapindales</taxon>
        <taxon>Anacardiaceae</taxon>
        <taxon>Pistacia</taxon>
    </lineage>
</organism>
<accession>A0ACC0ZLI5</accession>
<protein>
    <submittedName>
        <fullName evidence="1">Uncharacterized protein</fullName>
    </submittedName>
</protein>
<dbReference type="EMBL" id="CM047736">
    <property type="protein sequence ID" value="KAJ0052714.1"/>
    <property type="molecule type" value="Genomic_DNA"/>
</dbReference>
<sequence length="108" mass="12733">MQDNGLKSHDCHVLIQQLLVVALRGLLPKGPRMVIMRLCAFFNKLCQRVIDREVVVALEDEVVETICMFERFFPLSFFDIMIHLLIHLGREARLGGPIQYRWMYRFAR</sequence>
<name>A0ACC0ZLI5_9ROSI</name>